<evidence type="ECO:0000256" key="1">
    <source>
        <dbReference type="ARBA" id="ARBA00022679"/>
    </source>
</evidence>
<evidence type="ECO:0000259" key="7">
    <source>
        <dbReference type="Pfam" id="PF03710"/>
    </source>
</evidence>
<keyword evidence="1" id="KW-0808">Transferase</keyword>
<dbReference type="Pfam" id="PF08335">
    <property type="entry name" value="GlnD_UR_UTase"/>
    <property type="match status" value="2"/>
</dbReference>
<gene>
    <name evidence="9" type="ORF">METZ01_LOCUS32398</name>
</gene>
<evidence type="ECO:0000259" key="8">
    <source>
        <dbReference type="Pfam" id="PF08335"/>
    </source>
</evidence>
<protein>
    <recommendedName>
        <fullName evidence="10">Glutamate-ammonia ligase adenylyltransferase repeated domain-containing protein</fullName>
    </recommendedName>
</protein>
<feature type="domain" description="Glutamate-ammonia ligase adenylyltransferase repeated" evidence="7">
    <location>
        <begin position="110"/>
        <end position="374"/>
    </location>
</feature>
<dbReference type="EMBL" id="UINC01001391">
    <property type="protein sequence ID" value="SUZ79544.1"/>
    <property type="molecule type" value="Genomic_DNA"/>
</dbReference>
<dbReference type="InterPro" id="IPR043519">
    <property type="entry name" value="NT_sf"/>
</dbReference>
<name>A0A381QKU5_9ZZZZ</name>
<keyword evidence="2" id="KW-0548">Nucleotidyltransferase</keyword>
<dbReference type="Gene3D" id="3.30.460.10">
    <property type="entry name" value="Beta Polymerase, domain 2"/>
    <property type="match status" value="2"/>
</dbReference>
<evidence type="ECO:0000256" key="6">
    <source>
        <dbReference type="ARBA" id="ARBA00023268"/>
    </source>
</evidence>
<sequence length="1020" mass="117369">VLAPETKKEIKVNLNDWIKNLFPLFEQRNWKAILQGSSSPFSSNSSERLASLLEESIEICGIADHLPHFLPIILSSGTPETALTQFIDFSVAFQNKFSSNFNWSRPNIEAFLYIFGRSNFLANRLKRNPQLAVELLESPFLLRKKDLEVMEKELRKRLDQLTGFSLPEFKNILRRYKYEEYLRITVRDLAHLCPFKETLEELSSIAICCLRAALSGITNHELGITDFLTNGNIPDTTRETSCKSFSSQSESHQQLYPFMILAMGKLGGNELNYSSDVDLMFIHDNEPLSGDPDHDYKLRMKAARILIDVMADVTVEGFLERMDMRLRPGGERAPLVQSLDEMELYYTASGEMWERQALIKAVPVAGTTQSGKDFISMITPFVYRRLLDEGVLRDVEKVKERIEEEHLRESYLNVKLGKGGIREIEFFVQTFQLLYGGEKPELRIPGTLQVLEKLRQAELIPRRDADILEESYLFLRRVEHHLQLREEQQTHTLPSEVELQQEVARNLGYSEFDIEKARQLFLSDLKDVMGRVRAIFSGLFSRKHLEIEAAIRSSARVQSFTEDEKRFIESFSQQLAPLMNESTKNRFQRLFESVGVQIGYYRKLFKHPSALSRLTRIAETSEMLWNYLLNHLELLEQLDNSTLEISAITWTEQLEEQLQSCAENEEAKIDQLRQFKHTITFLLGSAEMEGVLSYERTRLGLTLLAEVIVQAAFRLSQKWLIQRYGEVRDANGGTGQFAIIGLGKLGGGELTYLSDLDLIFIHSGDGTTSGPREIGAQEYWIKLIQRLISSLSTMTRTGYAYRLDARLRPSGNAGVLVTPLDKYLKYHEKSLPWEHQALIKGRVIGGSGEVGWLQEVEDGIRSAVYEWTPPIDMNAQIHHFRQRKERELSGEKDNCRNIKEGRGGLLDIEYLTQAMQLKHGSDFTQLQNPKTMVALRELGKLALLEKEEAESLQYNYKMLRLIENGLRLIYDESTDLLDFEKIQEYTIIQLLNHHGYEATNLRQTVETATNNVREIYLKYF</sequence>
<dbReference type="GO" id="GO:0008882">
    <property type="term" value="F:[glutamate-ammonia-ligase] adenylyltransferase activity"/>
    <property type="evidence" value="ECO:0007669"/>
    <property type="project" value="InterPro"/>
</dbReference>
<dbReference type="AlphaFoldDB" id="A0A381QKU5"/>
<evidence type="ECO:0000256" key="3">
    <source>
        <dbReference type="ARBA" id="ARBA00022741"/>
    </source>
</evidence>
<feature type="domain" description="Glutamate-ammonia ligase adenylyltransferase repeated" evidence="7">
    <location>
        <begin position="612"/>
        <end position="850"/>
    </location>
</feature>
<evidence type="ECO:0000256" key="2">
    <source>
        <dbReference type="ARBA" id="ARBA00022695"/>
    </source>
</evidence>
<proteinExistence type="predicted"/>
<keyword evidence="4" id="KW-0067">ATP-binding</keyword>
<dbReference type="InterPro" id="IPR023057">
    <property type="entry name" value="GlnE"/>
</dbReference>
<dbReference type="InterPro" id="IPR005190">
    <property type="entry name" value="GlnE_rpt_dom"/>
</dbReference>
<dbReference type="GO" id="GO:0005524">
    <property type="term" value="F:ATP binding"/>
    <property type="evidence" value="ECO:0007669"/>
    <property type="project" value="UniProtKB-KW"/>
</dbReference>
<evidence type="ECO:0000313" key="9">
    <source>
        <dbReference type="EMBL" id="SUZ79544.1"/>
    </source>
</evidence>
<reference evidence="9" key="1">
    <citation type="submission" date="2018-05" db="EMBL/GenBank/DDBJ databases">
        <authorList>
            <person name="Lanie J.A."/>
            <person name="Ng W.-L."/>
            <person name="Kazmierczak K.M."/>
            <person name="Andrzejewski T.M."/>
            <person name="Davidsen T.M."/>
            <person name="Wayne K.J."/>
            <person name="Tettelin H."/>
            <person name="Glass J.I."/>
            <person name="Rusch D."/>
            <person name="Podicherti R."/>
            <person name="Tsui H.-C.T."/>
            <person name="Winkler M.E."/>
        </authorList>
    </citation>
    <scope>NUCLEOTIDE SEQUENCE</scope>
</reference>
<dbReference type="SUPFAM" id="SSF81301">
    <property type="entry name" value="Nucleotidyltransferase"/>
    <property type="match status" value="2"/>
</dbReference>
<evidence type="ECO:0008006" key="10">
    <source>
        <dbReference type="Google" id="ProtNLM"/>
    </source>
</evidence>
<feature type="domain" description="PII-uridylyltransferase/Glutamine-synthetase adenylyltransferase" evidence="8">
    <location>
        <begin position="397"/>
        <end position="540"/>
    </location>
</feature>
<feature type="domain" description="PII-uridylyltransferase/Glutamine-synthetase adenylyltransferase" evidence="8">
    <location>
        <begin position="873"/>
        <end position="1016"/>
    </location>
</feature>
<dbReference type="CDD" id="cd05401">
    <property type="entry name" value="NT_GlnE_GlnD_like"/>
    <property type="match status" value="1"/>
</dbReference>
<dbReference type="Gene3D" id="1.20.120.330">
    <property type="entry name" value="Nucleotidyltransferases domain 2"/>
    <property type="match status" value="2"/>
</dbReference>
<feature type="non-terminal residue" evidence="9">
    <location>
        <position position="1"/>
    </location>
</feature>
<dbReference type="InterPro" id="IPR013546">
    <property type="entry name" value="PII_UdlTrfase/GS_AdlTrfase"/>
</dbReference>
<dbReference type="PANTHER" id="PTHR30621">
    <property type="entry name" value="GLUTAMINE SYNTHETASE ADENYLYLTRANSFERASE"/>
    <property type="match status" value="1"/>
</dbReference>
<dbReference type="Pfam" id="PF03710">
    <property type="entry name" value="GlnE"/>
    <property type="match status" value="2"/>
</dbReference>
<dbReference type="PANTHER" id="PTHR30621:SF0">
    <property type="entry name" value="BIFUNCTIONAL GLUTAMINE SYNTHETASE ADENYLYLTRANSFERASE_ADENYLYL-REMOVING ENZYME"/>
    <property type="match status" value="1"/>
</dbReference>
<dbReference type="SUPFAM" id="SSF81593">
    <property type="entry name" value="Nucleotidyltransferase substrate binding subunit/domain"/>
    <property type="match status" value="2"/>
</dbReference>
<keyword evidence="5" id="KW-0460">Magnesium</keyword>
<dbReference type="GO" id="GO:0000820">
    <property type="term" value="P:regulation of glutamine family amino acid metabolic process"/>
    <property type="evidence" value="ECO:0007669"/>
    <property type="project" value="TreeGrafter"/>
</dbReference>
<accession>A0A381QKU5</accession>
<keyword evidence="3" id="KW-0547">Nucleotide-binding</keyword>
<keyword evidence="6" id="KW-0511">Multifunctional enzyme</keyword>
<evidence type="ECO:0000256" key="5">
    <source>
        <dbReference type="ARBA" id="ARBA00022842"/>
    </source>
</evidence>
<dbReference type="GO" id="GO:0005829">
    <property type="term" value="C:cytosol"/>
    <property type="evidence" value="ECO:0007669"/>
    <property type="project" value="TreeGrafter"/>
</dbReference>
<organism evidence="9">
    <name type="scientific">marine metagenome</name>
    <dbReference type="NCBI Taxonomy" id="408172"/>
    <lineage>
        <taxon>unclassified sequences</taxon>
        <taxon>metagenomes</taxon>
        <taxon>ecological metagenomes</taxon>
    </lineage>
</organism>
<evidence type="ECO:0000256" key="4">
    <source>
        <dbReference type="ARBA" id="ARBA00022840"/>
    </source>
</evidence>